<dbReference type="PROSITE" id="PS50801">
    <property type="entry name" value="STAS"/>
    <property type="match status" value="1"/>
</dbReference>
<dbReference type="InterPro" id="IPR002645">
    <property type="entry name" value="STAS_dom"/>
</dbReference>
<dbReference type="PANTHER" id="PTHR35849">
    <property type="entry name" value="BLR2341 PROTEIN"/>
    <property type="match status" value="1"/>
</dbReference>
<evidence type="ECO:0000313" key="2">
    <source>
        <dbReference type="EMBL" id="SFU56468.1"/>
    </source>
</evidence>
<dbReference type="CDD" id="cd07043">
    <property type="entry name" value="STAS_anti-anti-sigma_factors"/>
    <property type="match status" value="1"/>
</dbReference>
<reference evidence="3" key="1">
    <citation type="submission" date="2016-10" db="EMBL/GenBank/DDBJ databases">
        <authorList>
            <person name="Varghese N."/>
            <person name="Submissions S."/>
        </authorList>
    </citation>
    <scope>NUCLEOTIDE SEQUENCE [LARGE SCALE GENOMIC DNA]</scope>
    <source>
        <strain evidence="3">CGMCC 1.11014</strain>
    </source>
</reference>
<protein>
    <submittedName>
        <fullName evidence="2">Anti-anti-sigma factor</fullName>
    </submittedName>
</protein>
<dbReference type="Gene3D" id="3.30.750.24">
    <property type="entry name" value="STAS domain"/>
    <property type="match status" value="1"/>
</dbReference>
<proteinExistence type="predicted"/>
<dbReference type="RefSeq" id="WP_229489505.1">
    <property type="nucleotide sequence ID" value="NZ_FPBO01000005.1"/>
</dbReference>
<keyword evidence="3" id="KW-1185">Reference proteome</keyword>
<dbReference type="AlphaFoldDB" id="A0A1I7H704"/>
<sequence length="101" mass="10107">MSAAADAGALRIEGEMGIYSAAELKRQLLERLAGSPELALDLAGVCEFDCAGVQLLLLAQRAAHAAGGALRLLSPSAAVVEALELLGLGERLGLAAGGALP</sequence>
<dbReference type="InterPro" id="IPR036513">
    <property type="entry name" value="STAS_dom_sf"/>
</dbReference>
<evidence type="ECO:0000259" key="1">
    <source>
        <dbReference type="PROSITE" id="PS50801"/>
    </source>
</evidence>
<dbReference type="STRING" id="1035707.SAMN05216552_100522"/>
<dbReference type="Pfam" id="PF13466">
    <property type="entry name" value="STAS_2"/>
    <property type="match status" value="1"/>
</dbReference>
<dbReference type="SUPFAM" id="SSF52091">
    <property type="entry name" value="SpoIIaa-like"/>
    <property type="match status" value="1"/>
</dbReference>
<feature type="domain" description="STAS" evidence="1">
    <location>
        <begin position="1"/>
        <end position="101"/>
    </location>
</feature>
<organism evidence="2 3">
    <name type="scientific">Pseudoduganella namucuonensis</name>
    <dbReference type="NCBI Taxonomy" id="1035707"/>
    <lineage>
        <taxon>Bacteria</taxon>
        <taxon>Pseudomonadati</taxon>
        <taxon>Pseudomonadota</taxon>
        <taxon>Betaproteobacteria</taxon>
        <taxon>Burkholderiales</taxon>
        <taxon>Oxalobacteraceae</taxon>
        <taxon>Telluria group</taxon>
        <taxon>Pseudoduganella</taxon>
    </lineage>
</organism>
<evidence type="ECO:0000313" key="3">
    <source>
        <dbReference type="Proteomes" id="UP000199391"/>
    </source>
</evidence>
<accession>A0A1I7H704</accession>
<dbReference type="InterPro" id="IPR052746">
    <property type="entry name" value="MlaB_ABC_Transporter"/>
</dbReference>
<gene>
    <name evidence="2" type="ORF">SAMN05216552_100522</name>
</gene>
<name>A0A1I7H704_9BURK</name>
<dbReference type="InterPro" id="IPR058548">
    <property type="entry name" value="MlaB-like_STAS"/>
</dbReference>
<dbReference type="Proteomes" id="UP000199391">
    <property type="component" value="Unassembled WGS sequence"/>
</dbReference>
<dbReference type="EMBL" id="FPBO01000005">
    <property type="protein sequence ID" value="SFU56468.1"/>
    <property type="molecule type" value="Genomic_DNA"/>
</dbReference>
<dbReference type="PANTHER" id="PTHR35849:SF2">
    <property type="entry name" value="BLR2341 PROTEIN"/>
    <property type="match status" value="1"/>
</dbReference>